<keyword evidence="2" id="KW-1133">Transmembrane helix</keyword>
<feature type="compositionally biased region" description="Polar residues" evidence="1">
    <location>
        <begin position="42"/>
        <end position="51"/>
    </location>
</feature>
<evidence type="ECO:0000313" key="3">
    <source>
        <dbReference type="EMBL" id="KOF96339.1"/>
    </source>
</evidence>
<keyword evidence="2" id="KW-0812">Transmembrane</keyword>
<dbReference type="EMBL" id="KQ416599">
    <property type="protein sequence ID" value="KOF96339.1"/>
    <property type="molecule type" value="Genomic_DNA"/>
</dbReference>
<protein>
    <submittedName>
        <fullName evidence="3">Uncharacterized protein</fullName>
    </submittedName>
</protein>
<gene>
    <name evidence="3" type="ORF">OCBIM_22035707mg</name>
</gene>
<evidence type="ECO:0000256" key="1">
    <source>
        <dbReference type="SAM" id="MobiDB-lite"/>
    </source>
</evidence>
<sequence>MQQSFTHIEAIEVLNVDPPLYDDLPSYDDPPSYDEVMGYSSAFENPTTSEHTALPEYPPLPYTLQPIHSSQPTRPGYQSQPPVPEHPSLPPFDYNLDFSEQQRQTNAIQYRQPDGYKDKMLSASVSIFFFFPTGIAAFVCSYIAQKMVEAGNK</sequence>
<feature type="region of interest" description="Disordered" evidence="1">
    <location>
        <begin position="20"/>
        <end position="95"/>
    </location>
</feature>
<keyword evidence="2" id="KW-0472">Membrane</keyword>
<evidence type="ECO:0000256" key="2">
    <source>
        <dbReference type="SAM" id="Phobius"/>
    </source>
</evidence>
<accession>A0A0L8I4T0</accession>
<dbReference type="KEGG" id="obi:106884202"/>
<feature type="compositionally biased region" description="Low complexity" evidence="1">
    <location>
        <begin position="20"/>
        <end position="34"/>
    </location>
</feature>
<feature type="compositionally biased region" description="Polar residues" evidence="1">
    <location>
        <begin position="66"/>
        <end position="80"/>
    </location>
</feature>
<reference evidence="3" key="1">
    <citation type="submission" date="2015-07" db="EMBL/GenBank/DDBJ databases">
        <title>MeaNS - Measles Nucleotide Surveillance Program.</title>
        <authorList>
            <person name="Tran T."/>
            <person name="Druce J."/>
        </authorList>
    </citation>
    <scope>NUCLEOTIDE SEQUENCE</scope>
    <source>
        <strain evidence="3">UCB-OBI-ISO-001</strain>
        <tissue evidence="3">Gonad</tissue>
    </source>
</reference>
<proteinExistence type="predicted"/>
<feature type="compositionally biased region" description="Pro residues" evidence="1">
    <location>
        <begin position="81"/>
        <end position="90"/>
    </location>
</feature>
<feature type="transmembrane region" description="Helical" evidence="2">
    <location>
        <begin position="121"/>
        <end position="144"/>
    </location>
</feature>
<organism evidence="3">
    <name type="scientific">Octopus bimaculoides</name>
    <name type="common">California two-spotted octopus</name>
    <dbReference type="NCBI Taxonomy" id="37653"/>
    <lineage>
        <taxon>Eukaryota</taxon>
        <taxon>Metazoa</taxon>
        <taxon>Spiralia</taxon>
        <taxon>Lophotrochozoa</taxon>
        <taxon>Mollusca</taxon>
        <taxon>Cephalopoda</taxon>
        <taxon>Coleoidea</taxon>
        <taxon>Octopodiformes</taxon>
        <taxon>Octopoda</taxon>
        <taxon>Incirrata</taxon>
        <taxon>Octopodidae</taxon>
        <taxon>Octopus</taxon>
    </lineage>
</organism>
<dbReference type="AlphaFoldDB" id="A0A0L8I4T0"/>
<name>A0A0L8I4T0_OCTBM</name>